<dbReference type="OMA" id="PDVYKNW"/>
<dbReference type="InterPro" id="IPR035892">
    <property type="entry name" value="C2_domain_sf"/>
</dbReference>
<dbReference type="AlphaFoldDB" id="W5MFR3"/>
<organism evidence="11 12">
    <name type="scientific">Lepisosteus oculatus</name>
    <name type="common">Spotted gar</name>
    <dbReference type="NCBI Taxonomy" id="7918"/>
    <lineage>
        <taxon>Eukaryota</taxon>
        <taxon>Metazoa</taxon>
        <taxon>Chordata</taxon>
        <taxon>Craniata</taxon>
        <taxon>Vertebrata</taxon>
        <taxon>Euteleostomi</taxon>
        <taxon>Actinopterygii</taxon>
        <taxon>Neopterygii</taxon>
        <taxon>Holostei</taxon>
        <taxon>Semionotiformes</taxon>
        <taxon>Lepisosteidae</taxon>
        <taxon>Lepisosteus</taxon>
    </lineage>
</organism>
<keyword evidence="7" id="KW-1015">Disulfide bond</keyword>
<dbReference type="Pfam" id="PF01823">
    <property type="entry name" value="MACPF"/>
    <property type="match status" value="1"/>
</dbReference>
<evidence type="ECO:0000256" key="3">
    <source>
        <dbReference type="ARBA" id="ARBA00009214"/>
    </source>
</evidence>
<dbReference type="Ensembl" id="ENSLOCT00000007230.1">
    <property type="protein sequence ID" value="ENSLOCP00000007222.1"/>
    <property type="gene ID" value="ENSLOCG00000005979.1"/>
</dbReference>
<dbReference type="GO" id="GO:0031640">
    <property type="term" value="P:killing of cells of another organism"/>
    <property type="evidence" value="ECO:0007669"/>
    <property type="project" value="UniProtKB-KW"/>
</dbReference>
<dbReference type="GO" id="GO:0016020">
    <property type="term" value="C:membrane"/>
    <property type="evidence" value="ECO:0000318"/>
    <property type="project" value="GO_Central"/>
</dbReference>
<evidence type="ECO:0000256" key="6">
    <source>
        <dbReference type="ARBA" id="ARBA00023136"/>
    </source>
</evidence>
<dbReference type="eggNOG" id="ENOG502RQWS">
    <property type="taxonomic scope" value="Eukaryota"/>
</dbReference>
<dbReference type="PROSITE" id="PS50004">
    <property type="entry name" value="C2"/>
    <property type="match status" value="1"/>
</dbReference>
<evidence type="ECO:0000259" key="10">
    <source>
        <dbReference type="PROSITE" id="PS51412"/>
    </source>
</evidence>
<evidence type="ECO:0000313" key="12">
    <source>
        <dbReference type="Proteomes" id="UP000018468"/>
    </source>
</evidence>
<keyword evidence="8" id="KW-0732">Signal</keyword>
<dbReference type="SMART" id="SM00239">
    <property type="entry name" value="C2"/>
    <property type="match status" value="1"/>
</dbReference>
<proteinExistence type="inferred from homology"/>
<sequence length="579" mass="64835">MAMERPGLFVFLCWALPVLSCPGILGAGYTGTPVQCQKVEFVPGYNLAGEGFDIVKMQRKGAYVINMEDWKKADGTCELRRNQYLNGKMQKIPLAMVDWRTISSCKMKLSSTIYESSESLVNDSTSSVENNWKTGLDLNCNPKFRVGAAFGGTHSRDANFAMKKSKEDRYSFTSHEVSCSFYRYRLVTKPPLHKEFQVSVKMLPKKYTSSTKHQYYYMIQTYGTHFITQVSLGGKVKSITSIKSCQATLNGLTDTAVKDCLDVEASANIGMAPSMKVEFQRCESLKRSMHSAQNFSSMFSDRHSEVTGGLFQQTDLLFSGASNSKIYNQWIQTLKTLPDVVSYSLKPLHELVPIKNPARQGLQQALQDYILENALLKKCSEPCRMGARASVRDCCACVCNSNQDIKSNCCPARKGLAQLRVFDLKAQGLYGDLLGKTDGSVRVSYGEIIRQTGVINNNDNPIWHETLEFGSITISMATQLKFEVYDADHVWNSDLLGKCSFPLQQGTVKNVCYFKHGTFFFSYTAECAPSLGGRECNEYIPSPMSPSLAMQFHSRNGVLASESWVAEFHKNHTVWHVKK</sequence>
<reference evidence="11" key="2">
    <citation type="submission" date="2025-08" db="UniProtKB">
        <authorList>
            <consortium name="Ensembl"/>
        </authorList>
    </citation>
    <scope>IDENTIFICATION</scope>
</reference>
<protein>
    <submittedName>
        <fullName evidence="11">Perforin-1-like</fullName>
    </submittedName>
</protein>
<dbReference type="GO" id="GO:0005576">
    <property type="term" value="C:extracellular region"/>
    <property type="evidence" value="ECO:0007669"/>
    <property type="project" value="UniProtKB-SubCell"/>
</dbReference>
<evidence type="ECO:0000313" key="11">
    <source>
        <dbReference type="Ensembl" id="ENSLOCP00000007222.1"/>
    </source>
</evidence>
<reference evidence="11" key="3">
    <citation type="submission" date="2025-09" db="UniProtKB">
        <authorList>
            <consortium name="Ensembl"/>
        </authorList>
    </citation>
    <scope>IDENTIFICATION</scope>
</reference>
<evidence type="ECO:0000256" key="1">
    <source>
        <dbReference type="ARBA" id="ARBA00004370"/>
    </source>
</evidence>
<dbReference type="EMBL" id="AHAT01019590">
    <property type="status" value="NOT_ANNOTATED_CDS"/>
    <property type="molecule type" value="Genomic_DNA"/>
</dbReference>
<keyword evidence="6" id="KW-0472">Membrane</keyword>
<dbReference type="Bgee" id="ENSLOCG00000005979">
    <property type="expression patterns" value="Expressed in pharyngeal gill and 1 other cell type or tissue"/>
</dbReference>
<feature type="domain" description="MACPF" evidence="10">
    <location>
        <begin position="32"/>
        <end position="377"/>
    </location>
</feature>
<feature type="chain" id="PRO_5047472093" evidence="8">
    <location>
        <begin position="21"/>
        <end position="579"/>
    </location>
</feature>
<dbReference type="InterPro" id="IPR020863">
    <property type="entry name" value="MACPF_CS"/>
</dbReference>
<dbReference type="Proteomes" id="UP000018468">
    <property type="component" value="Linkage group LG24"/>
</dbReference>
<evidence type="ECO:0000256" key="4">
    <source>
        <dbReference type="ARBA" id="ARBA00022525"/>
    </source>
</evidence>
<dbReference type="InterPro" id="IPR000008">
    <property type="entry name" value="C2_dom"/>
</dbReference>
<dbReference type="GO" id="GO:0001913">
    <property type="term" value="P:T cell mediated cytotoxicity"/>
    <property type="evidence" value="ECO:0000318"/>
    <property type="project" value="GO_Central"/>
</dbReference>
<evidence type="ECO:0000256" key="7">
    <source>
        <dbReference type="ARBA" id="ARBA00023157"/>
    </source>
</evidence>
<dbReference type="HOGENOM" id="CLU_039516_2_0_1"/>
<evidence type="ECO:0000256" key="5">
    <source>
        <dbReference type="ARBA" id="ARBA00022852"/>
    </source>
</evidence>
<name>W5MFR3_LEPOC</name>
<evidence type="ECO:0000259" key="9">
    <source>
        <dbReference type="PROSITE" id="PS50004"/>
    </source>
</evidence>
<dbReference type="PROSITE" id="PS51412">
    <property type="entry name" value="MACPF_2"/>
    <property type="match status" value="1"/>
</dbReference>
<dbReference type="PROSITE" id="PS00279">
    <property type="entry name" value="MACPF_1"/>
    <property type="match status" value="1"/>
</dbReference>
<keyword evidence="4" id="KW-0964">Secreted</keyword>
<dbReference type="SUPFAM" id="SSF49562">
    <property type="entry name" value="C2 domain (Calcium/lipid-binding domain, CaLB)"/>
    <property type="match status" value="1"/>
</dbReference>
<dbReference type="GO" id="GO:0022829">
    <property type="term" value="F:wide pore channel activity"/>
    <property type="evidence" value="ECO:0000318"/>
    <property type="project" value="GO_Central"/>
</dbReference>
<keyword evidence="12" id="KW-1185">Reference proteome</keyword>
<dbReference type="GO" id="GO:0051607">
    <property type="term" value="P:defense response to virus"/>
    <property type="evidence" value="ECO:0000318"/>
    <property type="project" value="GO_Central"/>
</dbReference>
<feature type="signal peptide" evidence="8">
    <location>
        <begin position="1"/>
        <end position="20"/>
    </location>
</feature>
<dbReference type="SMART" id="SM00457">
    <property type="entry name" value="MACPF"/>
    <property type="match status" value="1"/>
</dbReference>
<dbReference type="Gene3D" id="2.60.40.150">
    <property type="entry name" value="C2 domain"/>
    <property type="match status" value="1"/>
</dbReference>
<dbReference type="PANTHER" id="PTHR46096:SF5">
    <property type="entry name" value="PERFORIN 1.2 PRECURSOR-RELATED"/>
    <property type="match status" value="1"/>
</dbReference>
<accession>W5MFR3</accession>
<dbReference type="InterPro" id="IPR020864">
    <property type="entry name" value="MACPF"/>
</dbReference>
<dbReference type="InParanoid" id="W5MFR3"/>
<dbReference type="PANTHER" id="PTHR46096">
    <property type="entry name" value="PERFORIN-1"/>
    <property type="match status" value="1"/>
</dbReference>
<dbReference type="GO" id="GO:0001771">
    <property type="term" value="P:immunological synapse formation"/>
    <property type="evidence" value="ECO:0000318"/>
    <property type="project" value="GO_Central"/>
</dbReference>
<dbReference type="GeneTree" id="ENSGT00530000063725"/>
<comment type="subcellular location">
    <subcellularLocation>
        <location evidence="1">Membrane</location>
    </subcellularLocation>
    <subcellularLocation>
        <location evidence="2">Secreted</location>
    </subcellularLocation>
</comment>
<keyword evidence="5" id="KW-0204">Cytolysis</keyword>
<evidence type="ECO:0000256" key="2">
    <source>
        <dbReference type="ARBA" id="ARBA00004613"/>
    </source>
</evidence>
<dbReference type="InterPro" id="IPR052784">
    <property type="entry name" value="Perforin-1_pore-forming"/>
</dbReference>
<comment type="similarity">
    <text evidence="3">Belongs to the complement C6/C7/C8/C9 family.</text>
</comment>
<dbReference type="Pfam" id="PF00168">
    <property type="entry name" value="C2"/>
    <property type="match status" value="1"/>
</dbReference>
<feature type="domain" description="C2" evidence="9">
    <location>
        <begin position="401"/>
        <end position="516"/>
    </location>
</feature>
<evidence type="ECO:0000256" key="8">
    <source>
        <dbReference type="SAM" id="SignalP"/>
    </source>
</evidence>
<reference evidence="12" key="1">
    <citation type="submission" date="2011-12" db="EMBL/GenBank/DDBJ databases">
        <title>The Draft Genome of Lepisosteus oculatus.</title>
        <authorList>
            <consortium name="The Broad Institute Genome Assembly &amp; Analysis Group"/>
            <consortium name="Computational R&amp;D Group"/>
            <consortium name="and Sequencing Platform"/>
            <person name="Di Palma F."/>
            <person name="Alfoldi J."/>
            <person name="Johnson J."/>
            <person name="Berlin A."/>
            <person name="Gnerre S."/>
            <person name="Jaffe D."/>
            <person name="MacCallum I."/>
            <person name="Young S."/>
            <person name="Walker B.J."/>
            <person name="Lander E.S."/>
            <person name="Lindblad-Toh K."/>
        </authorList>
    </citation>
    <scope>NUCLEOTIDE SEQUENCE [LARGE SCALE GENOMIC DNA]</scope>
</reference>
<dbReference type="STRING" id="7918.ENSLOCP00000007222"/>